<keyword evidence="3" id="KW-0443">Lipid metabolism</keyword>
<dbReference type="InterPro" id="IPR002641">
    <property type="entry name" value="PNPLA_dom"/>
</dbReference>
<proteinExistence type="predicted"/>
<dbReference type="SUPFAM" id="SSF52151">
    <property type="entry name" value="FabD/lysophospholipase-like"/>
    <property type="match status" value="1"/>
</dbReference>
<evidence type="ECO:0000256" key="3">
    <source>
        <dbReference type="ARBA" id="ARBA00023098"/>
    </source>
</evidence>
<dbReference type="GO" id="GO:0016042">
    <property type="term" value="P:lipid catabolic process"/>
    <property type="evidence" value="ECO:0007669"/>
    <property type="project" value="UniProtKB-KW"/>
</dbReference>
<evidence type="ECO:0000313" key="5">
    <source>
        <dbReference type="EMBL" id="CAB4585164.1"/>
    </source>
</evidence>
<protein>
    <submittedName>
        <fullName evidence="5">Unannotated protein</fullName>
    </submittedName>
</protein>
<accession>A0A6J6FE33</accession>
<dbReference type="EMBL" id="CAEZTT010000182">
    <property type="protein sequence ID" value="CAB4585164.1"/>
    <property type="molecule type" value="Genomic_DNA"/>
</dbReference>
<evidence type="ECO:0000256" key="2">
    <source>
        <dbReference type="ARBA" id="ARBA00022963"/>
    </source>
</evidence>
<dbReference type="AlphaFoldDB" id="A0A6J6FE33"/>
<dbReference type="Pfam" id="PF01734">
    <property type="entry name" value="Patatin"/>
    <property type="match status" value="1"/>
</dbReference>
<organism evidence="5">
    <name type="scientific">freshwater metagenome</name>
    <dbReference type="NCBI Taxonomy" id="449393"/>
    <lineage>
        <taxon>unclassified sequences</taxon>
        <taxon>metagenomes</taxon>
        <taxon>ecological metagenomes</taxon>
    </lineage>
</organism>
<reference evidence="5" key="1">
    <citation type="submission" date="2020-05" db="EMBL/GenBank/DDBJ databases">
        <authorList>
            <person name="Chiriac C."/>
            <person name="Salcher M."/>
            <person name="Ghai R."/>
            <person name="Kavagutti S V."/>
        </authorList>
    </citation>
    <scope>NUCLEOTIDE SEQUENCE</scope>
</reference>
<dbReference type="InterPro" id="IPR050301">
    <property type="entry name" value="NTE"/>
</dbReference>
<dbReference type="InterPro" id="IPR016035">
    <property type="entry name" value="Acyl_Trfase/lysoPLipase"/>
</dbReference>
<gene>
    <name evidence="5" type="ORF">UFOPK1726_01179</name>
</gene>
<keyword evidence="2" id="KW-0442">Lipid degradation</keyword>
<dbReference type="GO" id="GO:0016787">
    <property type="term" value="F:hydrolase activity"/>
    <property type="evidence" value="ECO:0007669"/>
    <property type="project" value="UniProtKB-KW"/>
</dbReference>
<sequence length="277" mass="29344">MTSPKTAFVLSGGGLLGSTQVGMLQALIEAGISPDLVLGASIGAINGAGFAQQPNSAGVAKLTELWLNVADQSPFSGSVVERVSTLARTRVSLFENESLRTLLLAQLNVAAIEDLPIQFGCVAVRIQDAREVWFESGPLVPAILASSAAPGIYPPVHIGDADYMDGGIVNPVPVDRARKLGATRIFVLQVGKMEQSLPVPTNPISSALTALEIARRARFNAAVAKAQETAEVYLLPTGSNTILSVDRAAFDPREAKRVIERMDSAYDATRTFLANRF</sequence>
<evidence type="ECO:0000259" key="4">
    <source>
        <dbReference type="PROSITE" id="PS51635"/>
    </source>
</evidence>
<name>A0A6J6FE33_9ZZZZ</name>
<dbReference type="PANTHER" id="PTHR14226">
    <property type="entry name" value="NEUROPATHY TARGET ESTERASE/SWISS CHEESE D.MELANOGASTER"/>
    <property type="match status" value="1"/>
</dbReference>
<evidence type="ECO:0000256" key="1">
    <source>
        <dbReference type="ARBA" id="ARBA00022801"/>
    </source>
</evidence>
<keyword evidence="1" id="KW-0378">Hydrolase</keyword>
<dbReference type="Gene3D" id="3.40.1090.10">
    <property type="entry name" value="Cytosolic phospholipase A2 catalytic domain"/>
    <property type="match status" value="2"/>
</dbReference>
<dbReference type="PROSITE" id="PS51635">
    <property type="entry name" value="PNPLA"/>
    <property type="match status" value="1"/>
</dbReference>
<dbReference type="PANTHER" id="PTHR14226:SF29">
    <property type="entry name" value="NEUROPATHY TARGET ESTERASE SWS"/>
    <property type="match status" value="1"/>
</dbReference>
<feature type="domain" description="PNPLA" evidence="4">
    <location>
        <begin position="8"/>
        <end position="178"/>
    </location>
</feature>